<dbReference type="AlphaFoldDB" id="X1HZ68"/>
<dbReference type="Pfam" id="PF14338">
    <property type="entry name" value="Mrr_N"/>
    <property type="match status" value="1"/>
</dbReference>
<evidence type="ECO:0000259" key="1">
    <source>
        <dbReference type="Pfam" id="PF14338"/>
    </source>
</evidence>
<evidence type="ECO:0000313" key="2">
    <source>
        <dbReference type="EMBL" id="GAH62365.1"/>
    </source>
</evidence>
<dbReference type="InterPro" id="IPR025745">
    <property type="entry name" value="Mrr-like_N_dom"/>
</dbReference>
<reference evidence="2" key="1">
    <citation type="journal article" date="2014" name="Front. Microbiol.">
        <title>High frequency of phylogenetically diverse reductive dehalogenase-homologous genes in deep subseafloor sedimentary metagenomes.</title>
        <authorList>
            <person name="Kawai M."/>
            <person name="Futagami T."/>
            <person name="Toyoda A."/>
            <person name="Takaki Y."/>
            <person name="Nishi S."/>
            <person name="Hori S."/>
            <person name="Arai W."/>
            <person name="Tsubouchi T."/>
            <person name="Morono Y."/>
            <person name="Uchiyama I."/>
            <person name="Ito T."/>
            <person name="Fujiyama A."/>
            <person name="Inagaki F."/>
            <person name="Takami H."/>
        </authorList>
    </citation>
    <scope>NUCLEOTIDE SEQUENCE</scope>
    <source>
        <strain evidence="2">Expedition CK06-06</strain>
    </source>
</reference>
<sequence length="120" mass="14041">QQVSREQGLAKVVIPGEKISCDVLIMLIIKSLGRHEEKVTKKQVEEEIYQTLRETFEQPYYQENPPKVFVPRWQHNIAWAKEKAKHGGLVKKPIDSGRGYWELTQKGREYYQKIMSNNLG</sequence>
<comment type="caution">
    <text evidence="2">The sequence shown here is derived from an EMBL/GenBank/DDBJ whole genome shotgun (WGS) entry which is preliminary data.</text>
</comment>
<feature type="domain" description="Restriction system protein Mrr-like N-terminal" evidence="1">
    <location>
        <begin position="29"/>
        <end position="111"/>
    </location>
</feature>
<name>X1HZ68_9ZZZZ</name>
<dbReference type="EMBL" id="BARU01034236">
    <property type="protein sequence ID" value="GAH62365.1"/>
    <property type="molecule type" value="Genomic_DNA"/>
</dbReference>
<gene>
    <name evidence="2" type="ORF">S03H2_53768</name>
</gene>
<protein>
    <recommendedName>
        <fullName evidence="1">Restriction system protein Mrr-like N-terminal domain-containing protein</fullName>
    </recommendedName>
</protein>
<proteinExistence type="predicted"/>
<feature type="non-terminal residue" evidence="2">
    <location>
        <position position="1"/>
    </location>
</feature>
<organism evidence="2">
    <name type="scientific">marine sediment metagenome</name>
    <dbReference type="NCBI Taxonomy" id="412755"/>
    <lineage>
        <taxon>unclassified sequences</taxon>
        <taxon>metagenomes</taxon>
        <taxon>ecological metagenomes</taxon>
    </lineage>
</organism>
<accession>X1HZ68</accession>